<keyword evidence="8" id="KW-1185">Reference proteome</keyword>
<protein>
    <submittedName>
        <fullName evidence="7">Spindle pole body protein Sad1</fullName>
    </submittedName>
</protein>
<proteinExistence type="predicted"/>
<dbReference type="InterPro" id="IPR012919">
    <property type="entry name" value="SUN_dom"/>
</dbReference>
<dbReference type="PROSITE" id="PS51469">
    <property type="entry name" value="SUN"/>
    <property type="match status" value="1"/>
</dbReference>
<gene>
    <name evidence="7" type="ORF">F8M41_010748</name>
</gene>
<evidence type="ECO:0000256" key="3">
    <source>
        <dbReference type="ARBA" id="ARBA00022989"/>
    </source>
</evidence>
<organism evidence="7 8">
    <name type="scientific">Gigaspora margarita</name>
    <dbReference type="NCBI Taxonomy" id="4874"/>
    <lineage>
        <taxon>Eukaryota</taxon>
        <taxon>Fungi</taxon>
        <taxon>Fungi incertae sedis</taxon>
        <taxon>Mucoromycota</taxon>
        <taxon>Glomeromycotina</taxon>
        <taxon>Glomeromycetes</taxon>
        <taxon>Diversisporales</taxon>
        <taxon>Gigasporaceae</taxon>
        <taxon>Gigaspora</taxon>
    </lineage>
</organism>
<dbReference type="OrthoDB" id="342281at2759"/>
<feature type="domain" description="SUN" evidence="6">
    <location>
        <begin position="218"/>
        <end position="390"/>
    </location>
</feature>
<evidence type="ECO:0000256" key="5">
    <source>
        <dbReference type="SAM" id="Phobius"/>
    </source>
</evidence>
<sequence>MAMKKIQRIRSPVHIPNSQSIPISLGRKQTWNFFFSMTCNTLVLLILPILLVPKCLILIQQKLFPSFSIPNLIIISLIFFTLFFRPHYDNSLVIWSFNNSPNDHFVSWSTIGHHFKFVNITGLIVTRIRSLIGASQQSIHRDFNLDIPQQISYDKWFDLLYDIISKIVDDILREKYEFLSINRHEIHDMITRIVKDVIKKSSESETRLVPNYALLSSGARIIPHLTSSEYVGYPDEFVKRQVLKMFNIKPTQSKPAKIVLTSNNEAGNCFCFTGTHGQLAVHLSHNIKVTSITYEHLDPTLALDPDDMRRAPKTFEIVGISVDSQEKHDEYIQLGSFDYKLDGPPAQSFEINLQNLDLLPVMKAVILKIMGNWGDELTCLYQVKVHGYVSKKI</sequence>
<dbReference type="Gene3D" id="2.60.120.260">
    <property type="entry name" value="Galactose-binding domain-like"/>
    <property type="match status" value="1"/>
</dbReference>
<dbReference type="PANTHER" id="PTHR12911:SF8">
    <property type="entry name" value="KLAROID PROTEIN-RELATED"/>
    <property type="match status" value="1"/>
</dbReference>
<dbReference type="EMBL" id="WTPW01002222">
    <property type="protein sequence ID" value="KAF0391640.1"/>
    <property type="molecule type" value="Genomic_DNA"/>
</dbReference>
<feature type="transmembrane region" description="Helical" evidence="5">
    <location>
        <begin position="31"/>
        <end position="51"/>
    </location>
</feature>
<evidence type="ECO:0000256" key="2">
    <source>
        <dbReference type="ARBA" id="ARBA00022692"/>
    </source>
</evidence>
<keyword evidence="2 5" id="KW-0812">Transmembrane</keyword>
<comment type="caution">
    <text evidence="7">The sequence shown here is derived from an EMBL/GenBank/DDBJ whole genome shotgun (WGS) entry which is preliminary data.</text>
</comment>
<evidence type="ECO:0000256" key="4">
    <source>
        <dbReference type="ARBA" id="ARBA00023136"/>
    </source>
</evidence>
<comment type="subcellular location">
    <subcellularLocation>
        <location evidence="1">Membrane</location>
    </subcellularLocation>
</comment>
<accession>A0A8H4A248</accession>
<keyword evidence="4 5" id="KW-0472">Membrane</keyword>
<evidence type="ECO:0000313" key="7">
    <source>
        <dbReference type="EMBL" id="KAF0391640.1"/>
    </source>
</evidence>
<feature type="transmembrane region" description="Helical" evidence="5">
    <location>
        <begin position="63"/>
        <end position="84"/>
    </location>
</feature>
<evidence type="ECO:0000313" key="8">
    <source>
        <dbReference type="Proteomes" id="UP000439903"/>
    </source>
</evidence>
<evidence type="ECO:0000256" key="1">
    <source>
        <dbReference type="ARBA" id="ARBA00004370"/>
    </source>
</evidence>
<dbReference type="PANTHER" id="PTHR12911">
    <property type="entry name" value="SAD1/UNC-84-LIKE PROTEIN-RELATED"/>
    <property type="match status" value="1"/>
</dbReference>
<dbReference type="Pfam" id="PF07738">
    <property type="entry name" value="Sad1_UNC"/>
    <property type="match status" value="1"/>
</dbReference>
<name>A0A8H4A248_GIGMA</name>
<dbReference type="GO" id="GO:0034993">
    <property type="term" value="C:meiotic nuclear membrane microtubule tethering complex"/>
    <property type="evidence" value="ECO:0007669"/>
    <property type="project" value="TreeGrafter"/>
</dbReference>
<keyword evidence="3 5" id="KW-1133">Transmembrane helix</keyword>
<dbReference type="AlphaFoldDB" id="A0A8H4A248"/>
<dbReference type="InterPro" id="IPR045119">
    <property type="entry name" value="SUN1-5"/>
</dbReference>
<dbReference type="GO" id="GO:0043495">
    <property type="term" value="F:protein-membrane adaptor activity"/>
    <property type="evidence" value="ECO:0007669"/>
    <property type="project" value="TreeGrafter"/>
</dbReference>
<dbReference type="Proteomes" id="UP000439903">
    <property type="component" value="Unassembled WGS sequence"/>
</dbReference>
<evidence type="ECO:0000259" key="6">
    <source>
        <dbReference type="PROSITE" id="PS51469"/>
    </source>
</evidence>
<reference evidence="7 8" key="1">
    <citation type="journal article" date="2019" name="Environ. Microbiol.">
        <title>At the nexus of three kingdoms: the genome of the mycorrhizal fungus Gigaspora margarita provides insights into plant, endobacterial and fungal interactions.</title>
        <authorList>
            <person name="Venice F."/>
            <person name="Ghignone S."/>
            <person name="Salvioli di Fossalunga A."/>
            <person name="Amselem J."/>
            <person name="Novero M."/>
            <person name="Xianan X."/>
            <person name="Sedzielewska Toro K."/>
            <person name="Morin E."/>
            <person name="Lipzen A."/>
            <person name="Grigoriev I.V."/>
            <person name="Henrissat B."/>
            <person name="Martin F.M."/>
            <person name="Bonfante P."/>
        </authorList>
    </citation>
    <scope>NUCLEOTIDE SEQUENCE [LARGE SCALE GENOMIC DNA]</scope>
    <source>
        <strain evidence="7 8">BEG34</strain>
    </source>
</reference>